<comment type="caution">
    <text evidence="1">The sequence shown here is derived from an EMBL/GenBank/DDBJ whole genome shotgun (WGS) entry which is preliminary data.</text>
</comment>
<reference evidence="1 2" key="1">
    <citation type="journal article" date="2016" name="Nat. Commun.">
        <title>Thousands of microbial genomes shed light on interconnected biogeochemical processes in an aquifer system.</title>
        <authorList>
            <person name="Anantharaman K."/>
            <person name="Brown C.T."/>
            <person name="Hug L.A."/>
            <person name="Sharon I."/>
            <person name="Castelle C.J."/>
            <person name="Probst A.J."/>
            <person name="Thomas B.C."/>
            <person name="Singh A."/>
            <person name="Wilkins M.J."/>
            <person name="Karaoz U."/>
            <person name="Brodie E.L."/>
            <person name="Williams K.H."/>
            <person name="Hubbard S.S."/>
            <person name="Banfield J.F."/>
        </authorList>
    </citation>
    <scope>NUCLEOTIDE SEQUENCE [LARGE SCALE GENOMIC DNA]</scope>
</reference>
<organism evidence="1 2">
    <name type="scientific">Candidatus Buchananbacteria bacterium RIFCSPLOWO2_01_FULL_45_31</name>
    <dbReference type="NCBI Taxonomy" id="1797545"/>
    <lineage>
        <taxon>Bacteria</taxon>
        <taxon>Candidatus Buchananiibacteriota</taxon>
    </lineage>
</organism>
<dbReference type="AlphaFoldDB" id="A0A1G1YLY9"/>
<sequence length="153" mass="17516">MKLYRGTLEKPIVFPESVIITAENLNSINFDKVIYCEISPMGAMGNEGGILIYVLSDEDNLITYETNASTDQRSYDAVLERIDQNDDLFINYSGSFGNYVYIKKNARLEIDKKYTCFWYHSQNTKLRIDSSVQGVFLSVVADMTDQNPNKDHE</sequence>
<proteinExistence type="predicted"/>
<evidence type="ECO:0000313" key="1">
    <source>
        <dbReference type="EMBL" id="OGY53319.1"/>
    </source>
</evidence>
<accession>A0A1G1YLY9</accession>
<dbReference type="EMBL" id="MHIO01000033">
    <property type="protein sequence ID" value="OGY53319.1"/>
    <property type="molecule type" value="Genomic_DNA"/>
</dbReference>
<evidence type="ECO:0000313" key="2">
    <source>
        <dbReference type="Proteomes" id="UP000177250"/>
    </source>
</evidence>
<dbReference type="Proteomes" id="UP000177250">
    <property type="component" value="Unassembled WGS sequence"/>
</dbReference>
<protein>
    <submittedName>
        <fullName evidence="1">Uncharacterized protein</fullName>
    </submittedName>
</protein>
<gene>
    <name evidence="1" type="ORF">A3B15_03265</name>
</gene>
<name>A0A1G1YLY9_9BACT</name>